<evidence type="ECO:0000259" key="8">
    <source>
        <dbReference type="PROSITE" id="PS50217"/>
    </source>
</evidence>
<evidence type="ECO:0000313" key="10">
    <source>
        <dbReference type="Proteomes" id="UP000027120"/>
    </source>
</evidence>
<feature type="compositionally biased region" description="Low complexity" evidence="7">
    <location>
        <begin position="10"/>
        <end position="24"/>
    </location>
</feature>
<dbReference type="InterPro" id="IPR045314">
    <property type="entry name" value="bZIP_plant_GBF1"/>
</dbReference>
<protein>
    <recommendedName>
        <fullName evidence="8">BZIP domain-containing protein</fullName>
    </recommendedName>
</protein>
<evidence type="ECO:0000256" key="5">
    <source>
        <dbReference type="ARBA" id="ARBA00023163"/>
    </source>
</evidence>
<evidence type="ECO:0000256" key="4">
    <source>
        <dbReference type="ARBA" id="ARBA00023125"/>
    </source>
</evidence>
<evidence type="ECO:0000256" key="3">
    <source>
        <dbReference type="ARBA" id="ARBA00023015"/>
    </source>
</evidence>
<dbReference type="PANTHER" id="PTHR45967:SF38">
    <property type="entry name" value="G-BOX-BINDING FACTOR 2"/>
    <property type="match status" value="1"/>
</dbReference>
<dbReference type="SMART" id="SM00338">
    <property type="entry name" value="BRLZ"/>
    <property type="match status" value="1"/>
</dbReference>
<dbReference type="PANTHER" id="PTHR45967">
    <property type="entry name" value="G-BOX-BINDING FACTOR 3-RELATED"/>
    <property type="match status" value="1"/>
</dbReference>
<proteinExistence type="inferred from homology"/>
<dbReference type="CDD" id="cd14702">
    <property type="entry name" value="bZIP_plant_GBF1"/>
    <property type="match status" value="1"/>
</dbReference>
<dbReference type="SUPFAM" id="SSF57959">
    <property type="entry name" value="Leucine zipper domain"/>
    <property type="match status" value="1"/>
</dbReference>
<keyword evidence="6" id="KW-0539">Nucleus</keyword>
<dbReference type="EMBL" id="KK785056">
    <property type="protein sequence ID" value="KDO51466.1"/>
    <property type="molecule type" value="Genomic_DNA"/>
</dbReference>
<dbReference type="Pfam" id="PF00170">
    <property type="entry name" value="bZIP_1"/>
    <property type="match status" value="1"/>
</dbReference>
<keyword evidence="5" id="KW-0804">Transcription</keyword>
<dbReference type="GO" id="GO:0005634">
    <property type="term" value="C:nucleus"/>
    <property type="evidence" value="ECO:0000318"/>
    <property type="project" value="GO_Central"/>
</dbReference>
<dbReference type="Gene3D" id="1.20.5.170">
    <property type="match status" value="1"/>
</dbReference>
<dbReference type="PaxDb" id="2711-XP_006487183.1"/>
<sequence length="233" mass="26200">MKAADSICGNNNAYNASNSSASVFEESEESDESIDINRDIFATKREKINQMHEADDDILAQKNVTVCHSNTTNLASRDSAESMIKTTQNSGIVINESGTGARITKDGEELKLAKRRQSNRESARRSRMRKQEEFKKLQKAVEELKAESAVLKDELLSLSAKYGKLKDENEAIVEELKLRHRADAISYLEALMPHNLMNGESYRREENLALFQSRYASSSSLNVKASSSKKFRQ</sequence>
<evidence type="ECO:0000256" key="2">
    <source>
        <dbReference type="ARBA" id="ARBA00007163"/>
    </source>
</evidence>
<reference evidence="9 10" key="1">
    <citation type="submission" date="2014-04" db="EMBL/GenBank/DDBJ databases">
        <authorList>
            <consortium name="International Citrus Genome Consortium"/>
            <person name="Gmitter F."/>
            <person name="Chen C."/>
            <person name="Farmerie W."/>
            <person name="Harkins T."/>
            <person name="Desany B."/>
            <person name="Mohiuddin M."/>
            <person name="Kodira C."/>
            <person name="Borodovsky M."/>
            <person name="Lomsadze A."/>
            <person name="Burns P."/>
            <person name="Jenkins J."/>
            <person name="Prochnik S."/>
            <person name="Shu S."/>
            <person name="Chapman J."/>
            <person name="Pitluck S."/>
            <person name="Schmutz J."/>
            <person name="Rokhsar D."/>
        </authorList>
    </citation>
    <scope>NUCLEOTIDE SEQUENCE</scope>
</reference>
<feature type="region of interest" description="Disordered" evidence="7">
    <location>
        <begin position="112"/>
        <end position="131"/>
    </location>
</feature>
<feature type="region of interest" description="Disordered" evidence="7">
    <location>
        <begin position="1"/>
        <end position="30"/>
    </location>
</feature>
<dbReference type="InterPro" id="IPR004827">
    <property type="entry name" value="bZIP"/>
</dbReference>
<dbReference type="SMR" id="A0A067EKJ5"/>
<dbReference type="GO" id="GO:0043565">
    <property type="term" value="F:sequence-specific DNA binding"/>
    <property type="evidence" value="ECO:0000318"/>
    <property type="project" value="GO_Central"/>
</dbReference>
<comment type="similarity">
    <text evidence="2">Belongs to the bZIP family.</text>
</comment>
<keyword evidence="3" id="KW-0805">Transcription regulation</keyword>
<evidence type="ECO:0000256" key="7">
    <source>
        <dbReference type="SAM" id="MobiDB-lite"/>
    </source>
</evidence>
<dbReference type="AlphaFoldDB" id="A0A067EKJ5"/>
<evidence type="ECO:0000313" key="9">
    <source>
        <dbReference type="EMBL" id="KDO51466.1"/>
    </source>
</evidence>
<dbReference type="InterPro" id="IPR046347">
    <property type="entry name" value="bZIP_sf"/>
</dbReference>
<keyword evidence="10" id="KW-1185">Reference proteome</keyword>
<feature type="domain" description="BZIP" evidence="8">
    <location>
        <begin position="109"/>
        <end position="172"/>
    </location>
</feature>
<dbReference type="InterPro" id="IPR044827">
    <property type="entry name" value="GBF-like"/>
</dbReference>
<keyword evidence="4" id="KW-0238">DNA-binding</keyword>
<dbReference type="STRING" id="2711.A0A067EKJ5"/>
<dbReference type="GO" id="GO:0006355">
    <property type="term" value="P:regulation of DNA-templated transcription"/>
    <property type="evidence" value="ECO:0000318"/>
    <property type="project" value="GO_Central"/>
</dbReference>
<gene>
    <name evidence="9" type="ORF">CISIN_1g026806mg</name>
</gene>
<name>A0A067EKJ5_CITSI</name>
<comment type="subcellular location">
    <subcellularLocation>
        <location evidence="1">Nucleus</location>
    </subcellularLocation>
</comment>
<dbReference type="PROSITE" id="PS50217">
    <property type="entry name" value="BZIP"/>
    <property type="match status" value="1"/>
</dbReference>
<evidence type="ECO:0000256" key="6">
    <source>
        <dbReference type="ARBA" id="ARBA00023242"/>
    </source>
</evidence>
<dbReference type="Proteomes" id="UP000027120">
    <property type="component" value="Unassembled WGS sequence"/>
</dbReference>
<accession>A0A067EKJ5</accession>
<organism evidence="9 10">
    <name type="scientific">Citrus sinensis</name>
    <name type="common">Sweet orange</name>
    <name type="synonym">Citrus aurantium var. sinensis</name>
    <dbReference type="NCBI Taxonomy" id="2711"/>
    <lineage>
        <taxon>Eukaryota</taxon>
        <taxon>Viridiplantae</taxon>
        <taxon>Streptophyta</taxon>
        <taxon>Embryophyta</taxon>
        <taxon>Tracheophyta</taxon>
        <taxon>Spermatophyta</taxon>
        <taxon>Magnoliopsida</taxon>
        <taxon>eudicotyledons</taxon>
        <taxon>Gunneridae</taxon>
        <taxon>Pentapetalae</taxon>
        <taxon>rosids</taxon>
        <taxon>malvids</taxon>
        <taxon>Sapindales</taxon>
        <taxon>Rutaceae</taxon>
        <taxon>Aurantioideae</taxon>
        <taxon>Citrus</taxon>
    </lineage>
</organism>
<dbReference type="PROSITE" id="PS00036">
    <property type="entry name" value="BZIP_BASIC"/>
    <property type="match status" value="1"/>
</dbReference>
<dbReference type="GO" id="GO:0003700">
    <property type="term" value="F:DNA-binding transcription factor activity"/>
    <property type="evidence" value="ECO:0007669"/>
    <property type="project" value="InterPro"/>
</dbReference>
<evidence type="ECO:0000256" key="1">
    <source>
        <dbReference type="ARBA" id="ARBA00004123"/>
    </source>
</evidence>